<evidence type="ECO:0000256" key="2">
    <source>
        <dbReference type="SAM" id="MobiDB-lite"/>
    </source>
</evidence>
<dbReference type="InParanoid" id="K3X8M5"/>
<dbReference type="VEuPathDB" id="FungiDB:PYU1_G013545"/>
<evidence type="ECO:0000256" key="1">
    <source>
        <dbReference type="SAM" id="Coils"/>
    </source>
</evidence>
<protein>
    <submittedName>
        <fullName evidence="3">Uncharacterized protein</fullName>
    </submittedName>
</protein>
<dbReference type="HOGENOM" id="CLU_032016_0_0_1"/>
<dbReference type="EnsemblProtists" id="PYU1_T013574">
    <property type="protein sequence ID" value="PYU1_T013574"/>
    <property type="gene ID" value="PYU1_G013545"/>
</dbReference>
<dbReference type="PANTHER" id="PTHR18956">
    <property type="entry name" value="HYALURONAN MEDIATED MOTILITY RECEPTOR"/>
    <property type="match status" value="1"/>
</dbReference>
<evidence type="ECO:0000313" key="4">
    <source>
        <dbReference type="Proteomes" id="UP000019132"/>
    </source>
</evidence>
<dbReference type="EMBL" id="GL376597">
    <property type="status" value="NOT_ANNOTATED_CDS"/>
    <property type="molecule type" value="Genomic_DNA"/>
</dbReference>
<dbReference type="AlphaFoldDB" id="K3X8M5"/>
<keyword evidence="1" id="KW-0175">Coiled coil</keyword>
<reference evidence="3" key="3">
    <citation type="submission" date="2015-02" db="UniProtKB">
        <authorList>
            <consortium name="EnsemblProtists"/>
        </authorList>
    </citation>
    <scope>IDENTIFICATION</scope>
    <source>
        <strain evidence="3">DAOM BR144</strain>
    </source>
</reference>
<keyword evidence="4" id="KW-1185">Reference proteome</keyword>
<organism evidence="3 4">
    <name type="scientific">Globisporangium ultimum (strain ATCC 200006 / CBS 805.95 / DAOM BR144)</name>
    <name type="common">Pythium ultimum</name>
    <dbReference type="NCBI Taxonomy" id="431595"/>
    <lineage>
        <taxon>Eukaryota</taxon>
        <taxon>Sar</taxon>
        <taxon>Stramenopiles</taxon>
        <taxon>Oomycota</taxon>
        <taxon>Peronosporomycetes</taxon>
        <taxon>Pythiales</taxon>
        <taxon>Pythiaceae</taxon>
        <taxon>Globisporangium</taxon>
    </lineage>
</organism>
<feature type="coiled-coil region" evidence="1">
    <location>
        <begin position="496"/>
        <end position="583"/>
    </location>
</feature>
<dbReference type="GO" id="GO:0005540">
    <property type="term" value="F:hyaluronic acid binding"/>
    <property type="evidence" value="ECO:0007669"/>
    <property type="project" value="InterPro"/>
</dbReference>
<evidence type="ECO:0000313" key="3">
    <source>
        <dbReference type="EnsemblProtists" id="PYU1_T013574"/>
    </source>
</evidence>
<dbReference type="InterPro" id="IPR026203">
    <property type="entry name" value="IHABP"/>
</dbReference>
<dbReference type="Proteomes" id="UP000019132">
    <property type="component" value="Unassembled WGS sequence"/>
</dbReference>
<dbReference type="eggNOG" id="ENOG502QTP6">
    <property type="taxonomic scope" value="Eukaryota"/>
</dbReference>
<feature type="coiled-coil region" evidence="1">
    <location>
        <begin position="402"/>
        <end position="436"/>
    </location>
</feature>
<proteinExistence type="predicted"/>
<feature type="region of interest" description="Disordered" evidence="2">
    <location>
        <begin position="355"/>
        <end position="378"/>
    </location>
</feature>
<reference evidence="4" key="1">
    <citation type="journal article" date="2010" name="Genome Biol.">
        <title>Genome sequence of the necrotrophic plant pathogen Pythium ultimum reveals original pathogenicity mechanisms and effector repertoire.</title>
        <authorList>
            <person name="Levesque C.A."/>
            <person name="Brouwer H."/>
            <person name="Cano L."/>
            <person name="Hamilton J.P."/>
            <person name="Holt C."/>
            <person name="Huitema E."/>
            <person name="Raffaele S."/>
            <person name="Robideau G.P."/>
            <person name="Thines M."/>
            <person name="Win J."/>
            <person name="Zerillo M.M."/>
            <person name="Beakes G.W."/>
            <person name="Boore J.L."/>
            <person name="Busam D."/>
            <person name="Dumas B."/>
            <person name="Ferriera S."/>
            <person name="Fuerstenberg S.I."/>
            <person name="Gachon C.M."/>
            <person name="Gaulin E."/>
            <person name="Govers F."/>
            <person name="Grenville-Briggs L."/>
            <person name="Horner N."/>
            <person name="Hostetler J."/>
            <person name="Jiang R.H."/>
            <person name="Johnson J."/>
            <person name="Krajaejun T."/>
            <person name="Lin H."/>
            <person name="Meijer H.J."/>
            <person name="Moore B."/>
            <person name="Morris P."/>
            <person name="Phuntmart V."/>
            <person name="Puiu D."/>
            <person name="Shetty J."/>
            <person name="Stajich J.E."/>
            <person name="Tripathy S."/>
            <person name="Wawra S."/>
            <person name="van West P."/>
            <person name="Whitty B.R."/>
            <person name="Coutinho P.M."/>
            <person name="Henrissat B."/>
            <person name="Martin F."/>
            <person name="Thomas P.D."/>
            <person name="Tyler B.M."/>
            <person name="De Vries R.P."/>
            <person name="Kamoun S."/>
            <person name="Yandell M."/>
            <person name="Tisserat N."/>
            <person name="Buell C.R."/>
        </authorList>
    </citation>
    <scope>NUCLEOTIDE SEQUENCE</scope>
    <source>
        <strain evidence="4">DAOM:BR144</strain>
    </source>
</reference>
<sequence length="700" mass="79600">MTQERLKALEEEVEQLKEVNDGLYRQHANEKAQMQIAIEQEKLKFAELLQANDAYREENEQWRVAYEQLETSKRDLEEQWDAEKNELEEKVGQLEESVKSYTSELVSDLEELEKEKASRQSNEEMVTELQKQINESNERFTQLTSEYDILHTAFQQAQNEKQDLEQRYSDLETQSQQQSQKLQDLQAEILALKEQLSFQAIFRDKQVTEQAQDTQLRQAEQQVTEKEEAIAQLNQQVRRLEEEVSLLSLTCGGSAKPGPVAAGTLRDLQQQIFQKSEELVAQGEKNMVLAEKHEQLRIQWQDLRNEVRDVRLVLLKGIAGRDVDGSLYQHVRLDELVRLRLKAFEHEWLLSGVSRTPSDSSPIGGAETEAEGGNGGGCGEKERLVHLANVGSFSALDGFGGIGRLERELRLCRSRNKRLQDQCESLERELQTKMNGLNEFEGLKVKMVDVASRERVEKESRQKCEANYKESSEKIVVLSEHIEKLMVHLKHEAAAKTKAVDAQRRLEKELAECKDKSTVLQKKNTAKDQQIQVLEQGAKILEDQLRLMDEKFIDVRNKLDWTRATSQKEVKKLNSELSVLRMKWQLASDAGVLNSLPDWASVAKMPKKAKPLGASSSDGRLPSPHAGIAANNNHGLHAINGSSSPASMKGADLNAIIDDALGRRARFEIPKLPQPDIDIGTPWSDAKLSVLQRQFQDKRK</sequence>
<feature type="coiled-coil region" evidence="1">
    <location>
        <begin position="6"/>
        <end position="250"/>
    </location>
</feature>
<reference evidence="4" key="2">
    <citation type="submission" date="2010-04" db="EMBL/GenBank/DDBJ databases">
        <authorList>
            <person name="Buell R."/>
            <person name="Hamilton J."/>
            <person name="Hostetler J."/>
        </authorList>
    </citation>
    <scope>NUCLEOTIDE SEQUENCE [LARGE SCALE GENOMIC DNA]</scope>
    <source>
        <strain evidence="4">DAOM:BR144</strain>
    </source>
</reference>
<accession>K3X8M5</accession>
<dbReference type="PANTHER" id="PTHR18956:SF6">
    <property type="entry name" value="HYALURONAN MEDIATED MOTILITY RECEPTOR"/>
    <property type="match status" value="1"/>
</dbReference>
<name>K3X8M5_GLOUD</name>
<dbReference type="OMA" id="SANDTHY"/>